<keyword evidence="2" id="KW-0378">Hydrolase</keyword>
<dbReference type="Gene3D" id="1.10.30.50">
    <property type="match status" value="1"/>
</dbReference>
<keyword evidence="2" id="KW-0540">Nuclease</keyword>
<dbReference type="InParanoid" id="B4D4V1"/>
<evidence type="ECO:0000259" key="1">
    <source>
        <dbReference type="SMART" id="SM00507"/>
    </source>
</evidence>
<evidence type="ECO:0000313" key="2">
    <source>
        <dbReference type="EMBL" id="EDY18554.1"/>
    </source>
</evidence>
<keyword evidence="2" id="KW-0255">Endonuclease</keyword>
<sequence>MPKQITGKFLKELWGVPAKHVLYSHNGTWYHQLTSFPGALSDSEGYVLFATERAFRDCPQLRISQDVGCRGGIRQIPGYVRCDARAANDISQPSQPDRVLQRISRIIRDTAISSELKLLYDHICQLCGTQLVVCDRLYSEAHHIRPLGRPHDGSDTRDNLLCVCPNCHVLLDYAAIPIQPEALKHLKHRISPSNVAYHNALHRDAHSEITGS</sequence>
<dbReference type="GO" id="GO:0004519">
    <property type="term" value="F:endonuclease activity"/>
    <property type="evidence" value="ECO:0007669"/>
    <property type="project" value="UniProtKB-KW"/>
</dbReference>
<dbReference type="AlphaFoldDB" id="B4D4V1"/>
<dbReference type="eggNOG" id="COG3440">
    <property type="taxonomic scope" value="Bacteria"/>
</dbReference>
<dbReference type="STRING" id="497964.CfE428DRAFT_3939"/>
<evidence type="ECO:0000313" key="3">
    <source>
        <dbReference type="Proteomes" id="UP000005824"/>
    </source>
</evidence>
<gene>
    <name evidence="2" type="ORF">CfE428DRAFT_3939</name>
</gene>
<proteinExistence type="predicted"/>
<dbReference type="Proteomes" id="UP000005824">
    <property type="component" value="Unassembled WGS sequence"/>
</dbReference>
<dbReference type="CDD" id="cd00085">
    <property type="entry name" value="HNHc"/>
    <property type="match status" value="1"/>
</dbReference>
<dbReference type="RefSeq" id="WP_006981264.1">
    <property type="nucleotide sequence ID" value="NZ_ABVL01000012.1"/>
</dbReference>
<keyword evidence="3" id="KW-1185">Reference proteome</keyword>
<organism evidence="2 3">
    <name type="scientific">Chthoniobacter flavus Ellin428</name>
    <dbReference type="NCBI Taxonomy" id="497964"/>
    <lineage>
        <taxon>Bacteria</taxon>
        <taxon>Pseudomonadati</taxon>
        <taxon>Verrucomicrobiota</taxon>
        <taxon>Spartobacteria</taxon>
        <taxon>Chthoniobacterales</taxon>
        <taxon>Chthoniobacteraceae</taxon>
        <taxon>Chthoniobacter</taxon>
    </lineage>
</organism>
<name>B4D4V1_9BACT</name>
<feature type="domain" description="HNH nuclease" evidence="1">
    <location>
        <begin position="112"/>
        <end position="169"/>
    </location>
</feature>
<dbReference type="InterPro" id="IPR003615">
    <property type="entry name" value="HNH_nuc"/>
</dbReference>
<accession>B4D4V1</accession>
<dbReference type="Pfam" id="PF13391">
    <property type="entry name" value="HNH_2"/>
    <property type="match status" value="1"/>
</dbReference>
<protein>
    <submittedName>
        <fullName evidence="2">HNH endonuclease</fullName>
    </submittedName>
</protein>
<comment type="caution">
    <text evidence="2">The sequence shown here is derived from an EMBL/GenBank/DDBJ whole genome shotgun (WGS) entry which is preliminary data.</text>
</comment>
<dbReference type="SMART" id="SM00507">
    <property type="entry name" value="HNHc"/>
    <property type="match status" value="1"/>
</dbReference>
<dbReference type="EMBL" id="ABVL01000012">
    <property type="protein sequence ID" value="EDY18554.1"/>
    <property type="molecule type" value="Genomic_DNA"/>
</dbReference>
<reference evidence="2 3" key="1">
    <citation type="journal article" date="2011" name="J. Bacteriol.">
        <title>Genome sequence of Chthoniobacter flavus Ellin428, an aerobic heterotrophic soil bacterium.</title>
        <authorList>
            <person name="Kant R."/>
            <person name="van Passel M.W."/>
            <person name="Palva A."/>
            <person name="Lucas S."/>
            <person name="Lapidus A."/>
            <person name="Glavina Del Rio T."/>
            <person name="Dalin E."/>
            <person name="Tice H."/>
            <person name="Bruce D."/>
            <person name="Goodwin L."/>
            <person name="Pitluck S."/>
            <person name="Larimer F.W."/>
            <person name="Land M.L."/>
            <person name="Hauser L."/>
            <person name="Sangwan P."/>
            <person name="de Vos W.M."/>
            <person name="Janssen P.H."/>
            <person name="Smidt H."/>
        </authorList>
    </citation>
    <scope>NUCLEOTIDE SEQUENCE [LARGE SCALE GENOMIC DNA]</scope>
    <source>
        <strain evidence="2 3">Ellin428</strain>
    </source>
</reference>